<dbReference type="PANTHER" id="PTHR43332:SF2">
    <property type="entry name" value="INNER MEMBRANE TRANSPORT PERMEASE YADH"/>
    <property type="match status" value="1"/>
</dbReference>
<feature type="transmembrane region" description="Helical" evidence="5">
    <location>
        <begin position="26"/>
        <end position="45"/>
    </location>
</feature>
<evidence type="ECO:0000256" key="3">
    <source>
        <dbReference type="ARBA" id="ARBA00022989"/>
    </source>
</evidence>
<accession>A0A0V8M5C1</accession>
<feature type="transmembrane region" description="Helical" evidence="5">
    <location>
        <begin position="51"/>
        <end position="70"/>
    </location>
</feature>
<feature type="transmembrane region" description="Helical" evidence="5">
    <location>
        <begin position="171"/>
        <end position="189"/>
    </location>
</feature>
<dbReference type="InterPro" id="IPR047817">
    <property type="entry name" value="ABC2_TM_bact-type"/>
</dbReference>
<dbReference type="InterPro" id="IPR000412">
    <property type="entry name" value="ABC_2_transport"/>
</dbReference>
<dbReference type="GO" id="GO:0043190">
    <property type="term" value="C:ATP-binding cassette (ABC) transporter complex"/>
    <property type="evidence" value="ECO:0007669"/>
    <property type="project" value="InterPro"/>
</dbReference>
<feature type="transmembrane region" description="Helical" evidence="5">
    <location>
        <begin position="136"/>
        <end position="159"/>
    </location>
</feature>
<dbReference type="PROSITE" id="PS51012">
    <property type="entry name" value="ABC_TM2"/>
    <property type="match status" value="1"/>
</dbReference>
<dbReference type="Proteomes" id="UP000218257">
    <property type="component" value="Chromosome"/>
</dbReference>
<name>A0A0V8M5C1_9CHLR</name>
<organism evidence="8 9">
    <name type="scientific">Dehalococcoides mccartyi</name>
    <dbReference type="NCBI Taxonomy" id="61435"/>
    <lineage>
        <taxon>Bacteria</taxon>
        <taxon>Bacillati</taxon>
        <taxon>Chloroflexota</taxon>
        <taxon>Dehalococcoidia</taxon>
        <taxon>Dehalococcoidales</taxon>
        <taxon>Dehalococcoidaceae</taxon>
        <taxon>Dehalococcoides</taxon>
    </lineage>
</organism>
<dbReference type="Proteomes" id="UP000053577">
    <property type="component" value="Unassembled WGS sequence"/>
</dbReference>
<dbReference type="RefSeq" id="WP_058291969.1">
    <property type="nucleotide sequence ID" value="NZ_AP017649.1"/>
</dbReference>
<dbReference type="EMBL" id="AP017649">
    <property type="protein sequence ID" value="BAZ97948.1"/>
    <property type="molecule type" value="Genomic_DNA"/>
</dbReference>
<dbReference type="OrthoDB" id="9786910at2"/>
<gene>
    <name evidence="8" type="ORF">DA01_00395</name>
    <name evidence="7" type="ORF">DEHALATV1_1320</name>
</gene>
<feature type="transmembrane region" description="Helical" evidence="5">
    <location>
        <begin position="220"/>
        <end position="241"/>
    </location>
</feature>
<dbReference type="Pfam" id="PF01061">
    <property type="entry name" value="ABC2_membrane"/>
    <property type="match status" value="1"/>
</dbReference>
<evidence type="ECO:0000259" key="6">
    <source>
        <dbReference type="PROSITE" id="PS51012"/>
    </source>
</evidence>
<protein>
    <recommendedName>
        <fullName evidence="5">Transport permease protein</fullName>
    </recommendedName>
</protein>
<evidence type="ECO:0000256" key="4">
    <source>
        <dbReference type="ARBA" id="ARBA00023136"/>
    </source>
</evidence>
<dbReference type="PANTHER" id="PTHR43332">
    <property type="entry name" value="INNER MEMBRANE TRANSPORT PERMEASE YADH-RELATED"/>
    <property type="match status" value="1"/>
</dbReference>
<reference evidence="8 9" key="1">
    <citation type="journal article" date="2015" name="Sci. Rep.">
        <title>A comparative genomics and reductive dehalogenase gene transcription study of two chloroethene-respiring bacteria, Dehalococcoides mccartyi strains MB and 11a.</title>
        <authorList>
            <person name="Low A."/>
            <person name="Shen Z."/>
            <person name="Cheng D."/>
            <person name="Rogers M.J."/>
            <person name="Lee P.K."/>
            <person name="He J."/>
        </authorList>
    </citation>
    <scope>NUCLEOTIDE SEQUENCE [LARGE SCALE GENOMIC DNA]</scope>
    <source>
        <strain evidence="8 9">MB</strain>
    </source>
</reference>
<dbReference type="GO" id="GO:0140359">
    <property type="term" value="F:ABC-type transporter activity"/>
    <property type="evidence" value="ECO:0007669"/>
    <property type="project" value="InterPro"/>
</dbReference>
<sequence length="249" mass="27623">MTIFFQDAYSILWADLRYLSRDWKRTFLTSLISPVLYLVAFGFGLGRSVDIGGGSYLAFVIPGIIALSCMNSSFNGAGMRLNVDRLFYKSFDELLMTPMSLNSIIMGKASVGVLRGLITTTPLIIGGMFLAPELSISWEFILSLLISLSVFSLLGVLAAFMARSHQDMSTFSTLIILPMTFLCGTFFSIDKVPEFLKWFLYVLPLTHTSQILRAGAMDTAFPWLSVLVLAMFGAVFFGLTYSRVKKLSI</sequence>
<comment type="subcellular location">
    <subcellularLocation>
        <location evidence="5">Cell membrane</location>
        <topology evidence="5">Multi-pass membrane protein</topology>
    </subcellularLocation>
    <subcellularLocation>
        <location evidence="1">Membrane</location>
        <topology evidence="1">Multi-pass membrane protein</topology>
    </subcellularLocation>
</comment>
<proteinExistence type="inferred from homology"/>
<dbReference type="PATRIC" id="fig|61435.5.peg.85"/>
<dbReference type="PIRSF" id="PIRSF006648">
    <property type="entry name" value="DrrB"/>
    <property type="match status" value="1"/>
</dbReference>
<comment type="similarity">
    <text evidence="5">Belongs to the ABC-2 integral membrane protein family.</text>
</comment>
<dbReference type="InterPro" id="IPR052522">
    <property type="entry name" value="ABC-2_transport_permease"/>
</dbReference>
<evidence type="ECO:0000256" key="1">
    <source>
        <dbReference type="ARBA" id="ARBA00004141"/>
    </source>
</evidence>
<dbReference type="AlphaFoldDB" id="A0A0V8M5C1"/>
<feature type="transmembrane region" description="Helical" evidence="5">
    <location>
        <begin position="109"/>
        <end position="130"/>
    </location>
</feature>
<feature type="domain" description="ABC transmembrane type-2" evidence="6">
    <location>
        <begin position="25"/>
        <end position="247"/>
    </location>
</feature>
<evidence type="ECO:0000313" key="7">
    <source>
        <dbReference type="EMBL" id="BAZ97948.1"/>
    </source>
</evidence>
<evidence type="ECO:0000256" key="5">
    <source>
        <dbReference type="RuleBase" id="RU361157"/>
    </source>
</evidence>
<keyword evidence="3 5" id="KW-1133">Transmembrane helix</keyword>
<keyword evidence="5" id="KW-0813">Transport</keyword>
<reference evidence="7 10" key="2">
    <citation type="journal article" date="2017" name="Sci. Rep.">
        <title>Isolation and genomic characterization of a Dehalococcoides strain suggests genomic rearrangement during culture.</title>
        <authorList>
            <person name="Yohda M."/>
            <person name="Ikegami K."/>
            <person name="Aita Y."/>
            <person name="Kitajima M."/>
            <person name="Takechi A."/>
            <person name="Iwamoto M."/>
            <person name="Fukuda T."/>
            <person name="Tamura N."/>
            <person name="Shibasaki J."/>
            <person name="Koike S."/>
            <person name="Komatsu D."/>
            <person name="Miyagi S."/>
            <person name="Nishimura M."/>
            <person name="Uchino Y."/>
            <person name="Shiroma A."/>
            <person name="Shimoji M."/>
            <person name="Tamotsu H."/>
            <person name="Ashimine N."/>
            <person name="Shinzato M."/>
            <person name="Ohki S."/>
            <person name="Nakano K."/>
            <person name="Teruya K."/>
            <person name="Satou K."/>
            <person name="Hirano T."/>
            <person name="Yagi O."/>
        </authorList>
    </citation>
    <scope>NUCLEOTIDE SEQUENCE [LARGE SCALE GENOMIC DNA]</scope>
    <source>
        <strain evidence="7 10">UCH-ATV1</strain>
    </source>
</reference>
<evidence type="ECO:0000256" key="2">
    <source>
        <dbReference type="ARBA" id="ARBA00022692"/>
    </source>
</evidence>
<dbReference type="PRINTS" id="PR00164">
    <property type="entry name" value="ABC2TRNSPORT"/>
</dbReference>
<keyword evidence="4 5" id="KW-0472">Membrane</keyword>
<dbReference type="InterPro" id="IPR013525">
    <property type="entry name" value="ABC2_TM"/>
</dbReference>
<evidence type="ECO:0000313" key="10">
    <source>
        <dbReference type="Proteomes" id="UP000218257"/>
    </source>
</evidence>
<dbReference type="EMBL" id="JGYD01000001">
    <property type="protein sequence ID" value="KSV18968.1"/>
    <property type="molecule type" value="Genomic_DNA"/>
</dbReference>
<keyword evidence="5" id="KW-1003">Cell membrane</keyword>
<evidence type="ECO:0000313" key="9">
    <source>
        <dbReference type="Proteomes" id="UP000053577"/>
    </source>
</evidence>
<evidence type="ECO:0000313" key="8">
    <source>
        <dbReference type="EMBL" id="KSV18968.1"/>
    </source>
</evidence>
<keyword evidence="2 5" id="KW-0812">Transmembrane</keyword>